<dbReference type="PANTHER" id="PTHR22916">
    <property type="entry name" value="GLYCOSYLTRANSFERASE"/>
    <property type="match status" value="1"/>
</dbReference>
<dbReference type="Gene3D" id="3.90.550.10">
    <property type="entry name" value="Spore Coat Polysaccharide Biosynthesis Protein SpsA, Chain A"/>
    <property type="match status" value="1"/>
</dbReference>
<dbReference type="PANTHER" id="PTHR22916:SF3">
    <property type="entry name" value="UDP-GLCNAC:BETAGAL BETA-1,3-N-ACETYLGLUCOSAMINYLTRANSFERASE-LIKE PROTEIN 1"/>
    <property type="match status" value="1"/>
</dbReference>
<comment type="caution">
    <text evidence="2">The sequence shown here is derived from an EMBL/GenBank/DDBJ whole genome shotgun (WGS) entry which is preliminary data.</text>
</comment>
<evidence type="ECO:0000313" key="2">
    <source>
        <dbReference type="EMBL" id="HJC62906.1"/>
    </source>
</evidence>
<evidence type="ECO:0000313" key="3">
    <source>
        <dbReference type="Proteomes" id="UP000823886"/>
    </source>
</evidence>
<dbReference type="GO" id="GO:0016758">
    <property type="term" value="F:hexosyltransferase activity"/>
    <property type="evidence" value="ECO:0007669"/>
    <property type="project" value="UniProtKB-ARBA"/>
</dbReference>
<dbReference type="SUPFAM" id="SSF53448">
    <property type="entry name" value="Nucleotide-diphospho-sugar transferases"/>
    <property type="match status" value="1"/>
</dbReference>
<evidence type="ECO:0000259" key="1">
    <source>
        <dbReference type="Pfam" id="PF00535"/>
    </source>
</evidence>
<dbReference type="EMBL" id="DWVZ01000058">
    <property type="protein sequence ID" value="HJC62906.1"/>
    <property type="molecule type" value="Genomic_DNA"/>
</dbReference>
<reference evidence="2" key="1">
    <citation type="journal article" date="2021" name="PeerJ">
        <title>Extensive microbial diversity within the chicken gut microbiome revealed by metagenomics and culture.</title>
        <authorList>
            <person name="Gilroy R."/>
            <person name="Ravi A."/>
            <person name="Getino M."/>
            <person name="Pursley I."/>
            <person name="Horton D.L."/>
            <person name="Alikhan N.F."/>
            <person name="Baker D."/>
            <person name="Gharbi K."/>
            <person name="Hall N."/>
            <person name="Watson M."/>
            <person name="Adriaenssens E.M."/>
            <person name="Foster-Nyarko E."/>
            <person name="Jarju S."/>
            <person name="Secka A."/>
            <person name="Antonio M."/>
            <person name="Oren A."/>
            <person name="Chaudhuri R.R."/>
            <person name="La Ragione R."/>
            <person name="Hildebrand F."/>
            <person name="Pallen M.J."/>
        </authorList>
    </citation>
    <scope>NUCLEOTIDE SEQUENCE</scope>
    <source>
        <strain evidence="2">ChiBcec2-3848</strain>
    </source>
</reference>
<keyword evidence="2" id="KW-0328">Glycosyltransferase</keyword>
<dbReference type="EC" id="2.4.-.-" evidence="2"/>
<name>A0A9D2TBE8_9FIRM</name>
<feature type="domain" description="Glycosyltransferase 2-like" evidence="1">
    <location>
        <begin position="14"/>
        <end position="132"/>
    </location>
</feature>
<keyword evidence="2" id="KW-0808">Transferase</keyword>
<dbReference type="Proteomes" id="UP000823886">
    <property type="component" value="Unassembled WGS sequence"/>
</dbReference>
<gene>
    <name evidence="2" type="ORF">H9753_04730</name>
</gene>
<protein>
    <submittedName>
        <fullName evidence="2">Glycosyltransferase</fullName>
        <ecNumber evidence="2">2.4.-.-</ecNumber>
    </submittedName>
</protein>
<dbReference type="InterPro" id="IPR029044">
    <property type="entry name" value="Nucleotide-diphossugar_trans"/>
</dbReference>
<proteinExistence type="predicted"/>
<accession>A0A9D2TBE8</accession>
<dbReference type="InterPro" id="IPR001173">
    <property type="entry name" value="Glyco_trans_2-like"/>
</dbReference>
<organism evidence="2 3">
    <name type="scientific">Candidatus Blautia merdavium</name>
    <dbReference type="NCBI Taxonomy" id="2838494"/>
    <lineage>
        <taxon>Bacteria</taxon>
        <taxon>Bacillati</taxon>
        <taxon>Bacillota</taxon>
        <taxon>Clostridia</taxon>
        <taxon>Lachnospirales</taxon>
        <taxon>Lachnospiraceae</taxon>
        <taxon>Blautia</taxon>
    </lineage>
</organism>
<dbReference type="AlphaFoldDB" id="A0A9D2TBE8"/>
<sequence>MEKVSVLLAVYCPEKRYLEEQLKSLDCQTYENMEILIFDDSVGERCEERVFQQCLKHKPYRILPYKENNLGYVKAFEYLTEQSDGAYVAFCDQDDVWDKRKIEKCVECLNRDKTLLVATDRKLIDENGKVICPSVRRSSKSPSENWNTYDDIGKANFFLCHAPGMSLVARGDFVRSTVPFSRYTGHDKWLISCACAVGKVSYLDQPLVSYRRHGNNVSGVLVGIHSKKDYREKRVLPHLKLIQEFSRRYPEYKGCKEALAFAQARMKHDIPKILKYRSLAPDLAKFEIFLAFMPEFAVKMCIRILQSKK</sequence>
<dbReference type="Pfam" id="PF00535">
    <property type="entry name" value="Glycos_transf_2"/>
    <property type="match status" value="1"/>
</dbReference>
<reference evidence="2" key="2">
    <citation type="submission" date="2021-04" db="EMBL/GenBank/DDBJ databases">
        <authorList>
            <person name="Gilroy R."/>
        </authorList>
    </citation>
    <scope>NUCLEOTIDE SEQUENCE</scope>
    <source>
        <strain evidence="2">ChiBcec2-3848</strain>
    </source>
</reference>